<dbReference type="CDD" id="cd01043">
    <property type="entry name" value="DPS"/>
    <property type="match status" value="1"/>
</dbReference>
<dbReference type="Gene3D" id="1.20.1260.10">
    <property type="match status" value="1"/>
</dbReference>
<comment type="similarity">
    <text evidence="1 2">Belongs to the Dps family.</text>
</comment>
<dbReference type="InterPro" id="IPR002177">
    <property type="entry name" value="DPS_DNA-bd"/>
</dbReference>
<dbReference type="PROSITE" id="PS00818">
    <property type="entry name" value="DPS_1"/>
    <property type="match status" value="1"/>
</dbReference>
<gene>
    <name evidence="4" type="ORF">QO014_001336</name>
</gene>
<dbReference type="InterPro" id="IPR009078">
    <property type="entry name" value="Ferritin-like_SF"/>
</dbReference>
<sequence length="159" mass="17161">MATSKSRIELASNTKSAMIDLLNARLADGIDLALVTKQAHWNLKGLQFIAVHEMLDGFRTELDDHNDTIAERAAQLGGIALGTVQTVAGATTLKPYPTDIQSIKDHLVALVDRYAETANAVRAAIDTADEAGDADTADIFTAVSRSLDKSLWFLQSHLE</sequence>
<evidence type="ECO:0000259" key="3">
    <source>
        <dbReference type="Pfam" id="PF00210"/>
    </source>
</evidence>
<dbReference type="PANTHER" id="PTHR42932:SF3">
    <property type="entry name" value="DNA PROTECTION DURING STARVATION PROTEIN"/>
    <property type="match status" value="1"/>
</dbReference>
<name>A0ABU0H3S8_9HYPH</name>
<evidence type="ECO:0000256" key="2">
    <source>
        <dbReference type="RuleBase" id="RU003875"/>
    </source>
</evidence>
<evidence type="ECO:0000256" key="1">
    <source>
        <dbReference type="ARBA" id="ARBA00009497"/>
    </source>
</evidence>
<proteinExistence type="inferred from homology"/>
<dbReference type="Proteomes" id="UP001241603">
    <property type="component" value="Unassembled WGS sequence"/>
</dbReference>
<dbReference type="InterPro" id="IPR008331">
    <property type="entry name" value="Ferritin_DPS_dom"/>
</dbReference>
<dbReference type="NCBIfam" id="NF006975">
    <property type="entry name" value="PRK09448.1"/>
    <property type="match status" value="1"/>
</dbReference>
<keyword evidence="4" id="KW-0238">DNA-binding</keyword>
<dbReference type="GO" id="GO:0003677">
    <property type="term" value="F:DNA binding"/>
    <property type="evidence" value="ECO:0007669"/>
    <property type="project" value="UniProtKB-KW"/>
</dbReference>
<dbReference type="PIRSF" id="PIRSF005900">
    <property type="entry name" value="Dps"/>
    <property type="match status" value="1"/>
</dbReference>
<accession>A0ABU0H3S8</accession>
<dbReference type="EMBL" id="JAUSVO010000002">
    <property type="protein sequence ID" value="MDQ0436951.1"/>
    <property type="molecule type" value="Genomic_DNA"/>
</dbReference>
<comment type="caution">
    <text evidence="4">The sequence shown here is derived from an EMBL/GenBank/DDBJ whole genome shotgun (WGS) entry which is preliminary data.</text>
</comment>
<keyword evidence="5" id="KW-1185">Reference proteome</keyword>
<organism evidence="4 5">
    <name type="scientific">Kaistia dalseonensis</name>
    <dbReference type="NCBI Taxonomy" id="410840"/>
    <lineage>
        <taxon>Bacteria</taxon>
        <taxon>Pseudomonadati</taxon>
        <taxon>Pseudomonadota</taxon>
        <taxon>Alphaproteobacteria</taxon>
        <taxon>Hyphomicrobiales</taxon>
        <taxon>Kaistiaceae</taxon>
        <taxon>Kaistia</taxon>
    </lineage>
</organism>
<feature type="domain" description="Ferritin/DPS" evidence="3">
    <location>
        <begin position="19"/>
        <end position="159"/>
    </location>
</feature>
<dbReference type="PRINTS" id="PR01346">
    <property type="entry name" value="HELNAPAPROT"/>
</dbReference>
<evidence type="ECO:0000313" key="4">
    <source>
        <dbReference type="EMBL" id="MDQ0436951.1"/>
    </source>
</evidence>
<dbReference type="RefSeq" id="WP_266347890.1">
    <property type="nucleotide sequence ID" value="NZ_JAPKNG010000002.1"/>
</dbReference>
<reference evidence="4 5" key="1">
    <citation type="submission" date="2023-07" db="EMBL/GenBank/DDBJ databases">
        <title>Genomic Encyclopedia of Type Strains, Phase IV (KMG-IV): sequencing the most valuable type-strain genomes for metagenomic binning, comparative biology and taxonomic classification.</title>
        <authorList>
            <person name="Goeker M."/>
        </authorList>
    </citation>
    <scope>NUCLEOTIDE SEQUENCE [LARGE SCALE GENOMIC DNA]</scope>
    <source>
        <strain evidence="4 5">B6-8</strain>
    </source>
</reference>
<evidence type="ECO:0000313" key="5">
    <source>
        <dbReference type="Proteomes" id="UP001241603"/>
    </source>
</evidence>
<dbReference type="InterPro" id="IPR023188">
    <property type="entry name" value="DPS_DNA-bd_CS"/>
</dbReference>
<dbReference type="SUPFAM" id="SSF47240">
    <property type="entry name" value="Ferritin-like"/>
    <property type="match status" value="1"/>
</dbReference>
<protein>
    <submittedName>
        <fullName evidence="4">Starvation-inducible DNA-binding protein</fullName>
    </submittedName>
</protein>
<dbReference type="PANTHER" id="PTHR42932">
    <property type="entry name" value="GENERAL STRESS PROTEIN 20U"/>
    <property type="match status" value="1"/>
</dbReference>
<dbReference type="InterPro" id="IPR012347">
    <property type="entry name" value="Ferritin-like"/>
</dbReference>
<dbReference type="Pfam" id="PF00210">
    <property type="entry name" value="Ferritin"/>
    <property type="match status" value="1"/>
</dbReference>